<accession>A0A0V1ADY8</accession>
<reference evidence="1 2" key="1">
    <citation type="submission" date="2015-01" db="EMBL/GenBank/DDBJ databases">
        <title>Evolution of Trichinella species and genotypes.</title>
        <authorList>
            <person name="Korhonen P.K."/>
            <person name="Edoardo P."/>
            <person name="Giuseppe L.R."/>
            <person name="Gasser R.B."/>
        </authorList>
    </citation>
    <scope>NUCLEOTIDE SEQUENCE [LARGE SCALE GENOMIC DNA]</scope>
    <source>
        <strain evidence="1">ISS2496</strain>
    </source>
</reference>
<dbReference type="Proteomes" id="UP000054783">
    <property type="component" value="Unassembled WGS sequence"/>
</dbReference>
<dbReference type="AlphaFoldDB" id="A0A0V1ADY8"/>
<proteinExistence type="predicted"/>
<dbReference type="EMBL" id="JYDQ01000005">
    <property type="protein sequence ID" value="KRY23013.1"/>
    <property type="molecule type" value="Genomic_DNA"/>
</dbReference>
<protein>
    <submittedName>
        <fullName evidence="1">Uncharacterized protein</fullName>
    </submittedName>
</protein>
<gene>
    <name evidence="1" type="ORF">T12_5729</name>
</gene>
<sequence>MPEAPGRNGHPSPPAGQWTLSPACLYVFSSSSLPDRQTVGGKPWSWQRQTAGIPLLRSYGPGLSAASLVLRTGRKCHSPGPWPP</sequence>
<organism evidence="1 2">
    <name type="scientific">Trichinella patagoniensis</name>
    <dbReference type="NCBI Taxonomy" id="990121"/>
    <lineage>
        <taxon>Eukaryota</taxon>
        <taxon>Metazoa</taxon>
        <taxon>Ecdysozoa</taxon>
        <taxon>Nematoda</taxon>
        <taxon>Enoplea</taxon>
        <taxon>Dorylaimia</taxon>
        <taxon>Trichinellida</taxon>
        <taxon>Trichinellidae</taxon>
        <taxon>Trichinella</taxon>
    </lineage>
</organism>
<name>A0A0V1ADY8_9BILA</name>
<evidence type="ECO:0000313" key="2">
    <source>
        <dbReference type="Proteomes" id="UP000054783"/>
    </source>
</evidence>
<evidence type="ECO:0000313" key="1">
    <source>
        <dbReference type="EMBL" id="KRY23013.1"/>
    </source>
</evidence>
<comment type="caution">
    <text evidence="1">The sequence shown here is derived from an EMBL/GenBank/DDBJ whole genome shotgun (WGS) entry which is preliminary data.</text>
</comment>
<keyword evidence="2" id="KW-1185">Reference proteome</keyword>